<dbReference type="EMBL" id="CAJVRM010000065">
    <property type="protein sequence ID" value="CAG8973170.1"/>
    <property type="molecule type" value="Genomic_DNA"/>
</dbReference>
<dbReference type="PANTHER" id="PTHR35870:SF1">
    <property type="entry name" value="PROTEIN, PUTATIVE (AFU_ORTHOLOGUE AFUA_5G03330)-RELATED"/>
    <property type="match status" value="1"/>
</dbReference>
<keyword evidence="2" id="KW-1133">Transmembrane helix</keyword>
<proteinExistence type="predicted"/>
<keyword evidence="1" id="KW-0560">Oxidoreductase</keyword>
<keyword evidence="4" id="KW-1185">Reference proteome</keyword>
<feature type="transmembrane region" description="Helical" evidence="2">
    <location>
        <begin position="295"/>
        <end position="316"/>
    </location>
</feature>
<comment type="caution">
    <text evidence="3">The sequence shown here is derived from an EMBL/GenBank/DDBJ whole genome shotgun (WGS) entry which is preliminary data.</text>
</comment>
<keyword evidence="2" id="KW-0812">Transmembrane</keyword>
<dbReference type="GO" id="GO:0016491">
    <property type="term" value="F:oxidoreductase activity"/>
    <property type="evidence" value="ECO:0007669"/>
    <property type="project" value="UniProtKB-KW"/>
</dbReference>
<accession>A0A9N9PYU3</accession>
<reference evidence="3" key="1">
    <citation type="submission" date="2021-07" db="EMBL/GenBank/DDBJ databases">
        <authorList>
            <person name="Durling M."/>
        </authorList>
    </citation>
    <scope>NUCLEOTIDE SEQUENCE</scope>
</reference>
<evidence type="ECO:0000256" key="2">
    <source>
        <dbReference type="SAM" id="Phobius"/>
    </source>
</evidence>
<dbReference type="Proteomes" id="UP000701801">
    <property type="component" value="Unassembled WGS sequence"/>
</dbReference>
<name>A0A9N9PYU3_9HELO</name>
<evidence type="ECO:0000313" key="3">
    <source>
        <dbReference type="EMBL" id="CAG8973170.1"/>
    </source>
</evidence>
<dbReference type="PANTHER" id="PTHR35870">
    <property type="entry name" value="PROTEIN, PUTATIVE (AFU_ORTHOLOGUE AFUA_5G03330)-RELATED"/>
    <property type="match status" value="1"/>
</dbReference>
<organism evidence="3 4">
    <name type="scientific">Hymenoscyphus albidus</name>
    <dbReference type="NCBI Taxonomy" id="595503"/>
    <lineage>
        <taxon>Eukaryota</taxon>
        <taxon>Fungi</taxon>
        <taxon>Dikarya</taxon>
        <taxon>Ascomycota</taxon>
        <taxon>Pezizomycotina</taxon>
        <taxon>Leotiomycetes</taxon>
        <taxon>Helotiales</taxon>
        <taxon>Helotiaceae</taxon>
        <taxon>Hymenoscyphus</taxon>
    </lineage>
</organism>
<protein>
    <recommendedName>
        <fullName evidence="5">HypA-like protein</fullName>
    </recommendedName>
</protein>
<gene>
    <name evidence="3" type="ORF">HYALB_00008762</name>
</gene>
<dbReference type="OrthoDB" id="10004862at2759"/>
<evidence type="ECO:0008006" key="5">
    <source>
        <dbReference type="Google" id="ProtNLM"/>
    </source>
</evidence>
<keyword evidence="2" id="KW-0472">Membrane</keyword>
<evidence type="ECO:0000313" key="4">
    <source>
        <dbReference type="Proteomes" id="UP000701801"/>
    </source>
</evidence>
<sequence length="456" mass="51457">MATANKILLTVDDIGIVKYKPQTPETARRTSELLQENHEKHHTYFNSSRGFHNHIVHGILTLYGLGAPTSVIETHYKLNAPYQRPLNLPYTINLPVPDLKNPEVFRKSLGDEKNYAFFLEFFKKEIEEKGWENVLLEYMFAEGERGDDMFGRMFESIFHPIIHLGFGIEFHQPAIIAEALAQACVHPTHTGEYLLSVERALQSSPSSKAAPKKIKEILNMIHNDKKLSVAADKKSEDLLRDGVLTHAREEMISYAKLYNTPPDAIPSLTHAMIQNSIYLSATPAPAPYDPIKIDFLLMHCATVSILFPTLLSLTFLTPFMAVRLVNFKVWSDLFLYATRNAPRLAENEMESYDPRAWKDGGENENGDGWTGVWERLFKYQEKGDDGHAVKLGRAVRYGEMIAKGDKSAVTKGDGTVNGHGEGEELLKGDMWLRFGHRVIDSAEDAGSEAPWIRPNM</sequence>
<dbReference type="Pfam" id="PF14027">
    <property type="entry name" value="Questin_oxidase"/>
    <property type="match status" value="1"/>
</dbReference>
<dbReference type="InterPro" id="IPR025337">
    <property type="entry name" value="Questin_oxidase-like"/>
</dbReference>
<evidence type="ECO:0000256" key="1">
    <source>
        <dbReference type="ARBA" id="ARBA00023002"/>
    </source>
</evidence>
<dbReference type="AlphaFoldDB" id="A0A9N9PYU3"/>